<keyword evidence="6" id="KW-0269">Exonuclease</keyword>
<sequence>MIDICKDLNEHQKQAVKTDENAVVAAGAGSGKTKVLASRYVYLITEKNYQVEHILALTFTDKAAAEMHRRIYRELQKMYAGTDDAVQRSRAGAALDSFFKAQIMTIDAFCHKIAVTACRRFGISPDFTIDLAESKRLAYNLSLDFFLEHRADTNLQYLLGDKPITDFINDFFVKILNDYVTVSRPIDFSEALQNQLAAAEPLFTGYRKQAERILGDIAAHLEGNDKYISAVKEAYMQLPEFPLTLTEPQCPVFLGRLKAICSVKKTMGSKKDEDVKACKALCGELSESSGRLQSLYHFYAHKEQMQKIYALCSVLQERFIAEKKRRSILHFGDIAQLAVNALITDPDLRLFYKKQTHRIMIDEFQDNNSLQRDLLFLLAEKEARTDQSIPKPDELVPDKLFFVGDEKQSIYAFRGADVSVFRTLSQDLRQGDCSASINLQTNYRTEPELLNFFNSVFMRVFYSETNQPLIGTVPAFEAEFIPILSREAVPHLAPQTDIFFIDKKRFPKGADTAFLKPIECEAYTLAQKIAALHDEHYLVYDDVSQATRPCTWSDFAVLLRASTHQAVYERFFRAFKIPYISVQQKGLFHDAPLNDICALLRLAVYPHDRAVYAQVLRSPFVRLSDRSFTRLMLHSLEHTTQPFVPSAAEELDAEDRQYFLNACTLFERLQGSIKKKSNAELITALWYDEGYRYILLTEPRYHRYLELYDYLFALAVKADAAGQSLSAFIDTLISYIHAEERIEDMEIPLEHGGDAVKIMTVHKSKGLEFPIVCIPDCGNAGKSEKKEGMVFLHKDLGPVIHLPPETKNDPPANIFFEELRQEANAKHLAETKRLLYVAVTRAKVRLLMSGVQETDGDIEELPETPRALDEIRQQLVQPQKEENNRSFFQLLLPALSGDINCVHFTEVLPLSTSTVQHTTEDRQRFNLDETRALYRQAAEKNFPLAEPRVIPATQFEKDRQWLHLSEAPLAMFPNQHTPTQSVGVCCSHKVVAVGLSYPLSRRRAPGYETLRANQELQDMEHSQTMAQSKTMKHTELNEHIEQGDNTGEKDGDELSSTEFGTLVHKAMEARFLDRPCTLPAKYAREVEKLCSAFLSSPLGQKATEASFRKTEYGFLTLYEGKLVIGQIDLLFEYEDTAYIIDYKTDQKIYPEQHRRQLLIYKAAVENFYKMEGFGQDTGGQQSPKSVKAYIFYLRSKTAVEVV</sequence>
<dbReference type="PANTHER" id="PTHR11070:SF2">
    <property type="entry name" value="ATP-DEPENDENT DNA HELICASE SRS2"/>
    <property type="match status" value="1"/>
</dbReference>
<evidence type="ECO:0000313" key="19">
    <source>
        <dbReference type="Proteomes" id="UP000014634"/>
    </source>
</evidence>
<dbReference type="PANTHER" id="PTHR11070">
    <property type="entry name" value="UVRD / RECB / PCRA DNA HELICASE FAMILY MEMBER"/>
    <property type="match status" value="1"/>
</dbReference>
<dbReference type="AlphaFoldDB" id="A0AA87NSZ2"/>
<keyword evidence="1" id="KW-0540">Nuclease</keyword>
<evidence type="ECO:0000256" key="9">
    <source>
        <dbReference type="ARBA" id="ARBA00023204"/>
    </source>
</evidence>
<evidence type="ECO:0000256" key="12">
    <source>
        <dbReference type="ARBA" id="ARBA00034808"/>
    </source>
</evidence>
<dbReference type="InterPro" id="IPR014017">
    <property type="entry name" value="DNA_helicase_UvrD-like_C"/>
</dbReference>
<organism evidence="18 19">
    <name type="scientific">Treponema medium ATCC 700293</name>
    <dbReference type="NCBI Taxonomy" id="1125700"/>
    <lineage>
        <taxon>Bacteria</taxon>
        <taxon>Pseudomonadati</taxon>
        <taxon>Spirochaetota</taxon>
        <taxon>Spirochaetia</taxon>
        <taxon>Spirochaetales</taxon>
        <taxon>Treponemataceae</taxon>
        <taxon>Treponema</taxon>
    </lineage>
</organism>
<evidence type="ECO:0000313" key="18">
    <source>
        <dbReference type="EMBL" id="EPF29407.1"/>
    </source>
</evidence>
<dbReference type="EMBL" id="ATFE01000004">
    <property type="protein sequence ID" value="EPF29407.1"/>
    <property type="molecule type" value="Genomic_DNA"/>
</dbReference>
<evidence type="ECO:0000259" key="16">
    <source>
        <dbReference type="PROSITE" id="PS51198"/>
    </source>
</evidence>
<dbReference type="PROSITE" id="PS51217">
    <property type="entry name" value="UVRD_HELICASE_CTER"/>
    <property type="match status" value="1"/>
</dbReference>
<feature type="binding site" evidence="15">
    <location>
        <begin position="26"/>
        <end position="33"/>
    </location>
    <ligand>
        <name>ATP</name>
        <dbReference type="ChEBI" id="CHEBI:30616"/>
    </ligand>
</feature>
<dbReference type="Pfam" id="PF12705">
    <property type="entry name" value="PDDEXK_1"/>
    <property type="match status" value="1"/>
</dbReference>
<gene>
    <name evidence="18" type="ORF">HMPREF9195_00693</name>
</gene>
<keyword evidence="8" id="KW-0238">DNA-binding</keyword>
<dbReference type="Pfam" id="PF00580">
    <property type="entry name" value="UvrD-helicase"/>
    <property type="match status" value="1"/>
</dbReference>
<dbReference type="SUPFAM" id="SSF52980">
    <property type="entry name" value="Restriction endonuclease-like"/>
    <property type="match status" value="1"/>
</dbReference>
<protein>
    <recommendedName>
        <fullName evidence="12">DNA 3'-5' helicase</fullName>
        <ecNumber evidence="12">5.6.2.4</ecNumber>
    </recommendedName>
    <alternativeName>
        <fullName evidence="13">DNA 3'-5' helicase II</fullName>
    </alternativeName>
</protein>
<feature type="domain" description="UvrD-like helicase C-terminal" evidence="17">
    <location>
        <begin position="479"/>
        <end position="766"/>
    </location>
</feature>
<keyword evidence="5 15" id="KW-0347">Helicase</keyword>
<evidence type="ECO:0000256" key="10">
    <source>
        <dbReference type="ARBA" id="ARBA00023235"/>
    </source>
</evidence>
<dbReference type="Pfam" id="PF13361">
    <property type="entry name" value="UvrD_C"/>
    <property type="match status" value="1"/>
</dbReference>
<proteinExistence type="predicted"/>
<keyword evidence="3" id="KW-0227">DNA damage</keyword>
<keyword evidence="2 15" id="KW-0547">Nucleotide-binding</keyword>
<dbReference type="Gene3D" id="3.40.50.300">
    <property type="entry name" value="P-loop containing nucleotide triphosphate hydrolases"/>
    <property type="match status" value="4"/>
</dbReference>
<dbReference type="PROSITE" id="PS51198">
    <property type="entry name" value="UVRD_HELICASE_ATP_BIND"/>
    <property type="match status" value="1"/>
</dbReference>
<dbReference type="InterPro" id="IPR027417">
    <property type="entry name" value="P-loop_NTPase"/>
</dbReference>
<dbReference type="InterPro" id="IPR011604">
    <property type="entry name" value="PDDEXK-like_dom_sf"/>
</dbReference>
<evidence type="ECO:0000256" key="11">
    <source>
        <dbReference type="ARBA" id="ARBA00034617"/>
    </source>
</evidence>
<dbReference type="GO" id="GO:0005524">
    <property type="term" value="F:ATP binding"/>
    <property type="evidence" value="ECO:0007669"/>
    <property type="project" value="UniProtKB-UniRule"/>
</dbReference>
<keyword evidence="7 15" id="KW-0067">ATP-binding</keyword>
<dbReference type="Proteomes" id="UP000014634">
    <property type="component" value="Unassembled WGS sequence"/>
</dbReference>
<keyword evidence="10" id="KW-0413">Isomerase</keyword>
<comment type="caution">
    <text evidence="18">The sequence shown here is derived from an EMBL/GenBank/DDBJ whole genome shotgun (WGS) entry which is preliminary data.</text>
</comment>
<evidence type="ECO:0000256" key="8">
    <source>
        <dbReference type="ARBA" id="ARBA00023125"/>
    </source>
</evidence>
<evidence type="ECO:0000256" key="15">
    <source>
        <dbReference type="PROSITE-ProRule" id="PRU00560"/>
    </source>
</evidence>
<evidence type="ECO:0000256" key="3">
    <source>
        <dbReference type="ARBA" id="ARBA00022763"/>
    </source>
</evidence>
<accession>A0AA87NSZ2</accession>
<dbReference type="GO" id="GO:0004527">
    <property type="term" value="F:exonuclease activity"/>
    <property type="evidence" value="ECO:0007669"/>
    <property type="project" value="UniProtKB-KW"/>
</dbReference>
<dbReference type="SUPFAM" id="SSF52540">
    <property type="entry name" value="P-loop containing nucleoside triphosphate hydrolases"/>
    <property type="match status" value="1"/>
</dbReference>
<dbReference type="InterPro" id="IPR011335">
    <property type="entry name" value="Restrct_endonuc-II-like"/>
</dbReference>
<dbReference type="EC" id="5.6.2.4" evidence="12"/>
<reference evidence="18 19" key="1">
    <citation type="submission" date="2013-04" db="EMBL/GenBank/DDBJ databases">
        <title>The Genome Sequence of Treponema medium ATCC 700293.</title>
        <authorList>
            <consortium name="The Broad Institute Genomics Platform"/>
            <person name="Earl A."/>
            <person name="Ward D."/>
            <person name="Feldgarden M."/>
            <person name="Gevers D."/>
            <person name="Leonetti C."/>
            <person name="Blanton J.M."/>
            <person name="Dewhirst F.E."/>
            <person name="Izard J."/>
            <person name="Walker B."/>
            <person name="Young S."/>
            <person name="Zeng Q."/>
            <person name="Gargeya S."/>
            <person name="Fitzgerald M."/>
            <person name="Haas B."/>
            <person name="Abouelleil A."/>
            <person name="Allen A.W."/>
            <person name="Alvarado L."/>
            <person name="Arachchi H.M."/>
            <person name="Berlin A.M."/>
            <person name="Chapman S.B."/>
            <person name="Gainer-Dewar J."/>
            <person name="Goldberg J."/>
            <person name="Griggs A."/>
            <person name="Gujja S."/>
            <person name="Hansen M."/>
            <person name="Howarth C."/>
            <person name="Imamovic A."/>
            <person name="Ireland A."/>
            <person name="Larimer J."/>
            <person name="McCowan C."/>
            <person name="Murphy C."/>
            <person name="Pearson M."/>
            <person name="Poon T.W."/>
            <person name="Priest M."/>
            <person name="Roberts A."/>
            <person name="Saif S."/>
            <person name="Shea T."/>
            <person name="Sisk P."/>
            <person name="Sykes S."/>
            <person name="Wortman J."/>
            <person name="Nusbaum C."/>
            <person name="Birren B."/>
        </authorList>
    </citation>
    <scope>NUCLEOTIDE SEQUENCE [LARGE SCALE GENOMIC DNA]</scope>
    <source>
        <strain evidence="18 19">ATCC 700293</strain>
    </source>
</reference>
<keyword evidence="9" id="KW-0234">DNA repair</keyword>
<dbReference type="InterPro" id="IPR014016">
    <property type="entry name" value="UvrD-like_ATP-bd"/>
</dbReference>
<evidence type="ECO:0000256" key="1">
    <source>
        <dbReference type="ARBA" id="ARBA00022722"/>
    </source>
</evidence>
<comment type="catalytic activity">
    <reaction evidence="14">
        <text>ATP + H2O = ADP + phosphate + H(+)</text>
        <dbReference type="Rhea" id="RHEA:13065"/>
        <dbReference type="ChEBI" id="CHEBI:15377"/>
        <dbReference type="ChEBI" id="CHEBI:15378"/>
        <dbReference type="ChEBI" id="CHEBI:30616"/>
        <dbReference type="ChEBI" id="CHEBI:43474"/>
        <dbReference type="ChEBI" id="CHEBI:456216"/>
        <dbReference type="EC" id="5.6.2.4"/>
    </reaction>
</comment>
<name>A0AA87NSZ2_TREMD</name>
<evidence type="ECO:0000256" key="4">
    <source>
        <dbReference type="ARBA" id="ARBA00022801"/>
    </source>
</evidence>
<evidence type="ECO:0000256" key="14">
    <source>
        <dbReference type="ARBA" id="ARBA00048988"/>
    </source>
</evidence>
<comment type="catalytic activity">
    <reaction evidence="11">
        <text>Couples ATP hydrolysis with the unwinding of duplex DNA by translocating in the 3'-5' direction.</text>
        <dbReference type="EC" id="5.6.2.4"/>
    </reaction>
</comment>
<dbReference type="GO" id="GO:0043138">
    <property type="term" value="F:3'-5' DNA helicase activity"/>
    <property type="evidence" value="ECO:0007669"/>
    <property type="project" value="UniProtKB-EC"/>
</dbReference>
<keyword evidence="4 15" id="KW-0378">Hydrolase</keyword>
<dbReference type="InterPro" id="IPR000212">
    <property type="entry name" value="DNA_helicase_UvrD/REP"/>
</dbReference>
<evidence type="ECO:0000256" key="2">
    <source>
        <dbReference type="ARBA" id="ARBA00022741"/>
    </source>
</evidence>
<dbReference type="Gene3D" id="3.90.320.10">
    <property type="match status" value="1"/>
</dbReference>
<evidence type="ECO:0000256" key="6">
    <source>
        <dbReference type="ARBA" id="ARBA00022839"/>
    </source>
</evidence>
<evidence type="ECO:0000256" key="5">
    <source>
        <dbReference type="ARBA" id="ARBA00022806"/>
    </source>
</evidence>
<dbReference type="GO" id="GO:0003677">
    <property type="term" value="F:DNA binding"/>
    <property type="evidence" value="ECO:0007669"/>
    <property type="project" value="UniProtKB-KW"/>
</dbReference>
<dbReference type="GO" id="GO:0000725">
    <property type="term" value="P:recombinational repair"/>
    <property type="evidence" value="ECO:0007669"/>
    <property type="project" value="TreeGrafter"/>
</dbReference>
<dbReference type="RefSeq" id="WP_016522663.1">
    <property type="nucleotide sequence ID" value="NZ_KE332517.1"/>
</dbReference>
<dbReference type="InterPro" id="IPR038726">
    <property type="entry name" value="PDDEXK_AddAB-type"/>
</dbReference>
<evidence type="ECO:0000259" key="17">
    <source>
        <dbReference type="PROSITE" id="PS51217"/>
    </source>
</evidence>
<feature type="domain" description="UvrD-like helicase ATP-binding" evidence="16">
    <location>
        <begin position="5"/>
        <end position="446"/>
    </location>
</feature>
<evidence type="ECO:0000256" key="7">
    <source>
        <dbReference type="ARBA" id="ARBA00022840"/>
    </source>
</evidence>
<evidence type="ECO:0000256" key="13">
    <source>
        <dbReference type="ARBA" id="ARBA00034923"/>
    </source>
</evidence>